<dbReference type="GO" id="GO:0003676">
    <property type="term" value="F:nucleic acid binding"/>
    <property type="evidence" value="ECO:0007669"/>
    <property type="project" value="InterPro"/>
</dbReference>
<dbReference type="RefSeq" id="WP_028748384.1">
    <property type="nucleotide sequence ID" value="NZ_LNCD01000014.1"/>
</dbReference>
<proteinExistence type="predicted"/>
<dbReference type="Proteomes" id="UP000068164">
    <property type="component" value="Unassembled WGS sequence"/>
</dbReference>
<protein>
    <recommendedName>
        <fullName evidence="1">HNH domain-containing protein</fullName>
    </recommendedName>
</protein>
<dbReference type="AlphaFoldDB" id="A0A125QA27"/>
<dbReference type="EMBL" id="LNCD01000014">
    <property type="protein sequence ID" value="KWV59182.1"/>
    <property type="molecule type" value="Genomic_DNA"/>
</dbReference>
<dbReference type="GO" id="GO:0004519">
    <property type="term" value="F:endonuclease activity"/>
    <property type="evidence" value="ECO:0007669"/>
    <property type="project" value="InterPro"/>
</dbReference>
<dbReference type="OrthoDB" id="8410293at2"/>
<dbReference type="Pfam" id="PF01844">
    <property type="entry name" value="HNH"/>
    <property type="match status" value="1"/>
</dbReference>
<evidence type="ECO:0000259" key="1">
    <source>
        <dbReference type="Pfam" id="PF01844"/>
    </source>
</evidence>
<dbReference type="InterPro" id="IPR003615">
    <property type="entry name" value="HNH_nuc"/>
</dbReference>
<reference evidence="2 3" key="1">
    <citation type="submission" date="2015-11" db="EMBL/GenBank/DDBJ databases">
        <title>Draft Genome Sequence of the Strain BR 10423 (Rhizobium sp.) isolated from nodules of Mimosa pudica.</title>
        <authorList>
            <person name="Barauna A.C."/>
            <person name="Zilli J.E."/>
            <person name="Simoes-Araujo J.L."/>
            <person name="Reis V.M."/>
            <person name="James E.K."/>
            <person name="Reis F.B.Jr."/>
            <person name="Rouws L.F."/>
            <person name="Passos S.R."/>
            <person name="Gois S.R."/>
        </authorList>
    </citation>
    <scope>NUCLEOTIDE SEQUENCE [LARGE SCALE GENOMIC DNA]</scope>
    <source>
        <strain evidence="2 3">BR10423</strain>
    </source>
</reference>
<evidence type="ECO:0000313" key="2">
    <source>
        <dbReference type="EMBL" id="KWV59182.1"/>
    </source>
</evidence>
<dbReference type="InterPro" id="IPR002711">
    <property type="entry name" value="HNH"/>
</dbReference>
<sequence length="321" mass="36291">MAIDNDIFFITSTPIGVASSWDYGAVTAMSGRPLPEAFLGDQQPILQGDQYRLWLRWFLEGLVSPIAIARNGALQRLDVFAAVLRRIEVMYPSADAVRRRDLTERITDHLFADVQRLRLDVKRDYADKATKVAMLAERDPPRCYICGFAFSNAAQDALINKPMRDDITRPKLVDVFRPRLVDRDVSIEIEHVVPVAHGGHGLDNLRLACGWCNKYKSSKISLYEASQVPSQVSGFKMGPHEIHELPHPFWTIRVLALRRRCQHPEGCVKTADDAEMFVSLVDWGGSPNPINLAIFCEHHDPMAGRRFYPASAVAKLWGERR</sequence>
<dbReference type="CDD" id="cd00085">
    <property type="entry name" value="HNHc"/>
    <property type="match status" value="1"/>
</dbReference>
<dbReference type="Gene3D" id="1.10.30.50">
    <property type="match status" value="1"/>
</dbReference>
<accession>A0A125QA27</accession>
<dbReference type="GO" id="GO:0008270">
    <property type="term" value="F:zinc ion binding"/>
    <property type="evidence" value="ECO:0007669"/>
    <property type="project" value="InterPro"/>
</dbReference>
<gene>
    <name evidence="2" type="ORF">AS026_29205</name>
</gene>
<comment type="caution">
    <text evidence="2">The sequence shown here is derived from an EMBL/GenBank/DDBJ whole genome shotgun (WGS) entry which is preliminary data.</text>
</comment>
<organism evidence="2 3">
    <name type="scientific">Rhizobium altiplani</name>
    <dbReference type="NCBI Taxonomy" id="1864509"/>
    <lineage>
        <taxon>Bacteria</taxon>
        <taxon>Pseudomonadati</taxon>
        <taxon>Pseudomonadota</taxon>
        <taxon>Alphaproteobacteria</taxon>
        <taxon>Hyphomicrobiales</taxon>
        <taxon>Rhizobiaceae</taxon>
        <taxon>Rhizobium/Agrobacterium group</taxon>
        <taxon>Rhizobium</taxon>
    </lineage>
</organism>
<keyword evidence="3" id="KW-1185">Reference proteome</keyword>
<evidence type="ECO:0000313" key="3">
    <source>
        <dbReference type="Proteomes" id="UP000068164"/>
    </source>
</evidence>
<feature type="domain" description="HNH" evidence="1">
    <location>
        <begin position="185"/>
        <end position="218"/>
    </location>
</feature>
<name>A0A125QA27_9HYPH</name>